<name>A0A2K8MBB0_9SPHN</name>
<dbReference type="EMBL" id="CP024923">
    <property type="protein sequence ID" value="ATY31127.1"/>
    <property type="molecule type" value="Genomic_DNA"/>
</dbReference>
<dbReference type="Proteomes" id="UP000229081">
    <property type="component" value="Chromosome"/>
</dbReference>
<keyword evidence="2" id="KW-1185">Reference proteome</keyword>
<proteinExistence type="predicted"/>
<accession>A0A2K8MBB0</accession>
<gene>
    <name evidence="1" type="ORF">CVN68_03280</name>
</gene>
<evidence type="ECO:0000313" key="2">
    <source>
        <dbReference type="Proteomes" id="UP000229081"/>
    </source>
</evidence>
<protein>
    <submittedName>
        <fullName evidence="1">Uncharacterized protein</fullName>
    </submittedName>
</protein>
<organism evidence="1 2">
    <name type="scientific">Sphingomonas psychrotolerans</name>
    <dbReference type="NCBI Taxonomy" id="1327635"/>
    <lineage>
        <taxon>Bacteria</taxon>
        <taxon>Pseudomonadati</taxon>
        <taxon>Pseudomonadota</taxon>
        <taxon>Alphaproteobacteria</taxon>
        <taxon>Sphingomonadales</taxon>
        <taxon>Sphingomonadaceae</taxon>
        <taxon>Sphingomonas</taxon>
    </lineage>
</organism>
<dbReference type="AlphaFoldDB" id="A0A2K8MBB0"/>
<evidence type="ECO:0000313" key="1">
    <source>
        <dbReference type="EMBL" id="ATY31127.1"/>
    </source>
</evidence>
<sequence>MEAGGVFRGGQFSRVTGERRFALSPDQYRAIASALAPIRPKGEQALYPGQPGCEQAPTDMRTIQVSWGDLDRLIFYTGCEGPGNLRIHDALLKAEQLLPVRALAGN</sequence>
<dbReference type="KEGG" id="sphc:CVN68_03280"/>
<reference evidence="1 2" key="1">
    <citation type="submission" date="2017-11" db="EMBL/GenBank/DDBJ databases">
        <title>Complete genome sequence of Sphingomonas sp. Strain Cra20, a psychrotolerant potential plant growth promoting rhizobacteria.</title>
        <authorList>
            <person name="Luo Y."/>
        </authorList>
    </citation>
    <scope>NUCLEOTIDE SEQUENCE [LARGE SCALE GENOMIC DNA]</scope>
    <source>
        <strain evidence="1 2">Cra20</strain>
    </source>
</reference>